<keyword evidence="3" id="KW-0997">Cell inner membrane</keyword>
<accession>A0AAX1SEZ7</accession>
<dbReference type="GO" id="GO:0005886">
    <property type="term" value="C:plasma membrane"/>
    <property type="evidence" value="ECO:0007669"/>
    <property type="project" value="UniProtKB-SubCell"/>
</dbReference>
<keyword evidence="6 7" id="KW-0472">Membrane</keyword>
<evidence type="ECO:0000256" key="3">
    <source>
        <dbReference type="ARBA" id="ARBA00022519"/>
    </source>
</evidence>
<evidence type="ECO:0000256" key="4">
    <source>
        <dbReference type="ARBA" id="ARBA00022692"/>
    </source>
</evidence>
<organism evidence="9 12">
    <name type="scientific">Enterocloster aldenensis</name>
    <dbReference type="NCBI Taxonomy" id="358742"/>
    <lineage>
        <taxon>Bacteria</taxon>
        <taxon>Bacillati</taxon>
        <taxon>Bacillota</taxon>
        <taxon>Clostridia</taxon>
        <taxon>Lachnospirales</taxon>
        <taxon>Lachnospiraceae</taxon>
        <taxon>Enterocloster</taxon>
    </lineage>
</organism>
<comment type="subcellular location">
    <subcellularLocation>
        <location evidence="1">Cell inner membrane</location>
        <topology evidence="1">Multi-pass membrane protein</topology>
    </subcellularLocation>
</comment>
<feature type="transmembrane region" description="Helical" evidence="7">
    <location>
        <begin position="362"/>
        <end position="387"/>
    </location>
</feature>
<dbReference type="GeneID" id="97208919"/>
<evidence type="ECO:0000313" key="9">
    <source>
        <dbReference type="EMBL" id="MCG4747394.1"/>
    </source>
</evidence>
<protein>
    <submittedName>
        <fullName evidence="9">TRAP transporter large permease</fullName>
    </submittedName>
</protein>
<feature type="transmembrane region" description="Helical" evidence="7">
    <location>
        <begin position="246"/>
        <end position="265"/>
    </location>
</feature>
<gene>
    <name evidence="10" type="ORF">G5B36_04215</name>
    <name evidence="9" type="ORF">L0N08_18370</name>
</gene>
<evidence type="ECO:0000259" key="8">
    <source>
        <dbReference type="Pfam" id="PF06808"/>
    </source>
</evidence>
<reference evidence="9" key="3">
    <citation type="submission" date="2022-01" db="EMBL/GenBank/DDBJ databases">
        <title>Collection of gut derived symbiotic bacterial strains cultured from healthy donors.</title>
        <authorList>
            <person name="Lin H."/>
            <person name="Kohout C."/>
            <person name="Waligurski E."/>
            <person name="Pamer E.G."/>
        </authorList>
    </citation>
    <scope>NUCLEOTIDE SEQUENCE</scope>
    <source>
        <strain evidence="9">DFI.6.55</strain>
    </source>
</reference>
<feature type="transmembrane region" description="Helical" evidence="7">
    <location>
        <begin position="82"/>
        <end position="108"/>
    </location>
</feature>
<feature type="transmembrane region" description="Helical" evidence="7">
    <location>
        <begin position="51"/>
        <end position="70"/>
    </location>
</feature>
<evidence type="ECO:0000256" key="1">
    <source>
        <dbReference type="ARBA" id="ARBA00004429"/>
    </source>
</evidence>
<reference evidence="10" key="2">
    <citation type="submission" date="2020-02" db="EMBL/GenBank/DDBJ databases">
        <authorList>
            <person name="Littmann E."/>
            <person name="Sorbara M."/>
        </authorList>
    </citation>
    <scope>NUCLEOTIDE SEQUENCE</scope>
    <source>
        <strain evidence="10">MSK.1.17</strain>
    </source>
</reference>
<dbReference type="Proteomes" id="UP000669239">
    <property type="component" value="Unassembled WGS sequence"/>
</dbReference>
<dbReference type="InterPro" id="IPR010656">
    <property type="entry name" value="DctM"/>
</dbReference>
<dbReference type="PANTHER" id="PTHR33362:SF2">
    <property type="entry name" value="TRAP TRANSPORTER LARGE PERMEASE PROTEIN"/>
    <property type="match status" value="1"/>
</dbReference>
<dbReference type="AlphaFoldDB" id="A0AAX1SEZ7"/>
<keyword evidence="4 7" id="KW-0812">Transmembrane</keyword>
<dbReference type="Proteomes" id="UP001299608">
    <property type="component" value="Unassembled WGS sequence"/>
</dbReference>
<dbReference type="Pfam" id="PF06808">
    <property type="entry name" value="DctM"/>
    <property type="match status" value="1"/>
</dbReference>
<evidence type="ECO:0000313" key="11">
    <source>
        <dbReference type="Proteomes" id="UP000669239"/>
    </source>
</evidence>
<dbReference type="PIRSF" id="PIRSF006066">
    <property type="entry name" value="HI0050"/>
    <property type="match status" value="1"/>
</dbReference>
<proteinExistence type="predicted"/>
<reference evidence="10 11" key="1">
    <citation type="journal article" date="2020" name="Cell Host Microbe">
        <title>Functional and Genomic Variation between Human-Derived Isolates of Lachnospiraceae Reveals Inter- and Intra-Species Diversity.</title>
        <authorList>
            <person name="Sorbara M.T."/>
            <person name="Littmann E.R."/>
            <person name="Fontana E."/>
            <person name="Moody T.U."/>
            <person name="Kohout C.E."/>
            <person name="Gjonbalaj M."/>
            <person name="Eaton V."/>
            <person name="Seok R."/>
            <person name="Leiner I.M."/>
            <person name="Pamer E.G."/>
        </authorList>
    </citation>
    <scope>NUCLEOTIDE SEQUENCE [LARGE SCALE GENOMIC DNA]</scope>
    <source>
        <strain evidence="10 11">MSK.1.17</strain>
    </source>
</reference>
<evidence type="ECO:0000256" key="2">
    <source>
        <dbReference type="ARBA" id="ARBA00022475"/>
    </source>
</evidence>
<feature type="transmembrane region" description="Helical" evidence="7">
    <location>
        <begin position="277"/>
        <end position="299"/>
    </location>
</feature>
<evidence type="ECO:0000313" key="10">
    <source>
        <dbReference type="EMBL" id="NSJ47901.1"/>
    </source>
</evidence>
<feature type="transmembrane region" description="Helical" evidence="7">
    <location>
        <begin position="407"/>
        <end position="427"/>
    </location>
</feature>
<evidence type="ECO:0000313" key="12">
    <source>
        <dbReference type="Proteomes" id="UP001299608"/>
    </source>
</evidence>
<comment type="caution">
    <text evidence="9">The sequence shown here is derived from an EMBL/GenBank/DDBJ whole genome shotgun (WGS) entry which is preliminary data.</text>
</comment>
<keyword evidence="2" id="KW-1003">Cell membrane</keyword>
<dbReference type="NCBIfam" id="TIGR00786">
    <property type="entry name" value="dctM"/>
    <property type="match status" value="1"/>
</dbReference>
<keyword evidence="5 7" id="KW-1133">Transmembrane helix</keyword>
<evidence type="ECO:0000256" key="5">
    <source>
        <dbReference type="ARBA" id="ARBA00022989"/>
    </source>
</evidence>
<dbReference type="RefSeq" id="WP_117561288.1">
    <property type="nucleotide sequence ID" value="NZ_BAABZL010000001.1"/>
</dbReference>
<feature type="domain" description="TRAP C4-dicarboxylate transport system permease DctM subunit" evidence="8">
    <location>
        <begin position="12"/>
        <end position="423"/>
    </location>
</feature>
<dbReference type="EMBL" id="JAAITT010000004">
    <property type="protein sequence ID" value="NSJ47901.1"/>
    <property type="molecule type" value="Genomic_DNA"/>
</dbReference>
<dbReference type="GO" id="GO:0022857">
    <property type="term" value="F:transmembrane transporter activity"/>
    <property type="evidence" value="ECO:0007669"/>
    <property type="project" value="TreeGrafter"/>
</dbReference>
<sequence>MSEVAIGTVMLFAALAILMIIRIPIAFSLAISAMITATYLGIPYFNLFQKMSVSLISFTFIAVPFFIMMAQVMTDGEITKKLMAFCNIIVGRVRGGTAIVNILVSMLFGGISGSSAADVSSIGAMLIPAMIDEGYDVDYSVAVTVTSSVEGVIIPPSQNMLFYALASASGISISTLLICGYVPGILLTLGLMIPAYAIAMQKKYPLGEKHSLKENVKIVTEAVLGLGAIVIVIAGTSFGVCSATEAAAVAAVYALVITVVAYRNMTVKKYVEGLKKCLPTMTMAMAIISASGAFSYVMSYLKVPQNLTTWLLSLTSDKILLTLLLLVMMLILGCFMDMGILILLTTPILYPIATGVLGFNPYHFGVVLVLAYGIGLCTPPVGTSLFIGCSIAKTPVEKVVKGFMPFYLSMVIMLLLLTFIPALSLGLPRLLGLL</sequence>
<name>A0AAX1SEZ7_9FIRM</name>
<dbReference type="EMBL" id="JAKNGE010000024">
    <property type="protein sequence ID" value="MCG4747394.1"/>
    <property type="molecule type" value="Genomic_DNA"/>
</dbReference>
<feature type="transmembrane region" description="Helical" evidence="7">
    <location>
        <begin position="319"/>
        <end position="350"/>
    </location>
</feature>
<keyword evidence="11" id="KW-1185">Reference proteome</keyword>
<feature type="transmembrane region" description="Helical" evidence="7">
    <location>
        <begin position="218"/>
        <end position="240"/>
    </location>
</feature>
<evidence type="ECO:0000256" key="7">
    <source>
        <dbReference type="SAM" id="Phobius"/>
    </source>
</evidence>
<feature type="transmembrane region" description="Helical" evidence="7">
    <location>
        <begin position="171"/>
        <end position="197"/>
    </location>
</feature>
<dbReference type="PANTHER" id="PTHR33362">
    <property type="entry name" value="SIALIC ACID TRAP TRANSPORTER PERMEASE PROTEIN SIAT-RELATED"/>
    <property type="match status" value="1"/>
</dbReference>
<evidence type="ECO:0000256" key="6">
    <source>
        <dbReference type="ARBA" id="ARBA00023136"/>
    </source>
</evidence>
<feature type="transmembrane region" description="Helical" evidence="7">
    <location>
        <begin position="12"/>
        <end position="39"/>
    </location>
</feature>
<dbReference type="InterPro" id="IPR004681">
    <property type="entry name" value="TRAP_DctM"/>
</dbReference>